<dbReference type="Proteomes" id="UP000762676">
    <property type="component" value="Unassembled WGS sequence"/>
</dbReference>
<feature type="region of interest" description="Disordered" evidence="1">
    <location>
        <begin position="126"/>
        <end position="153"/>
    </location>
</feature>
<keyword evidence="2" id="KW-1133">Transmembrane helix</keyword>
<reference evidence="3 4" key="1">
    <citation type="journal article" date="2021" name="Elife">
        <title>Chloroplast acquisition without the gene transfer in kleptoplastic sea slugs, Plakobranchus ocellatus.</title>
        <authorList>
            <person name="Maeda T."/>
            <person name="Takahashi S."/>
            <person name="Yoshida T."/>
            <person name="Shimamura S."/>
            <person name="Takaki Y."/>
            <person name="Nagai Y."/>
            <person name="Toyoda A."/>
            <person name="Suzuki Y."/>
            <person name="Arimoto A."/>
            <person name="Ishii H."/>
            <person name="Satoh N."/>
            <person name="Nishiyama T."/>
            <person name="Hasebe M."/>
            <person name="Maruyama T."/>
            <person name="Minagawa J."/>
            <person name="Obokata J."/>
            <person name="Shigenobu S."/>
        </authorList>
    </citation>
    <scope>NUCLEOTIDE SEQUENCE [LARGE SCALE GENOMIC DNA]</scope>
</reference>
<evidence type="ECO:0000313" key="3">
    <source>
        <dbReference type="EMBL" id="GFR91843.1"/>
    </source>
</evidence>
<feature type="transmembrane region" description="Helical" evidence="2">
    <location>
        <begin position="18"/>
        <end position="41"/>
    </location>
</feature>
<accession>A0AAV4H1T7</accession>
<keyword evidence="4" id="KW-1185">Reference proteome</keyword>
<dbReference type="AlphaFoldDB" id="A0AAV4H1T7"/>
<comment type="caution">
    <text evidence="3">The sequence shown here is derived from an EMBL/GenBank/DDBJ whole genome shotgun (WGS) entry which is preliminary data.</text>
</comment>
<proteinExistence type="predicted"/>
<protein>
    <submittedName>
        <fullName evidence="3">Uncharacterized protein</fullName>
    </submittedName>
</protein>
<gene>
    <name evidence="3" type="ORF">ElyMa_006185500</name>
</gene>
<evidence type="ECO:0000313" key="4">
    <source>
        <dbReference type="Proteomes" id="UP000762676"/>
    </source>
</evidence>
<feature type="transmembrane region" description="Helical" evidence="2">
    <location>
        <begin position="53"/>
        <end position="72"/>
    </location>
</feature>
<keyword evidence="2" id="KW-0472">Membrane</keyword>
<keyword evidence="2" id="KW-0812">Transmembrane</keyword>
<feature type="compositionally biased region" description="Basic and acidic residues" evidence="1">
    <location>
        <begin position="126"/>
        <end position="140"/>
    </location>
</feature>
<evidence type="ECO:0000256" key="1">
    <source>
        <dbReference type="SAM" id="MobiDB-lite"/>
    </source>
</evidence>
<name>A0AAV4H1T7_9GAST</name>
<sequence>MQLTNCCGRVGRNLRDELWSYCALAGILLFNTSIVLLVYAYKRATQFPVLMEIFGITLLVLGVLSILASWYFHRQHRQKKRPCFCMPCCCRCCRGRGSSAVDAAENSSSASSMRKATCVRGNGRLFGEKSKESRPEDRGAGKGGGADRPFSTPEFRVTNHLSCFM</sequence>
<organism evidence="3 4">
    <name type="scientific">Elysia marginata</name>
    <dbReference type="NCBI Taxonomy" id="1093978"/>
    <lineage>
        <taxon>Eukaryota</taxon>
        <taxon>Metazoa</taxon>
        <taxon>Spiralia</taxon>
        <taxon>Lophotrochozoa</taxon>
        <taxon>Mollusca</taxon>
        <taxon>Gastropoda</taxon>
        <taxon>Heterobranchia</taxon>
        <taxon>Euthyneura</taxon>
        <taxon>Panpulmonata</taxon>
        <taxon>Sacoglossa</taxon>
        <taxon>Placobranchoidea</taxon>
        <taxon>Plakobranchidae</taxon>
        <taxon>Elysia</taxon>
    </lineage>
</organism>
<dbReference type="EMBL" id="BMAT01012410">
    <property type="protein sequence ID" value="GFR91843.1"/>
    <property type="molecule type" value="Genomic_DNA"/>
</dbReference>
<evidence type="ECO:0000256" key="2">
    <source>
        <dbReference type="SAM" id="Phobius"/>
    </source>
</evidence>